<evidence type="ECO:0008006" key="3">
    <source>
        <dbReference type="Google" id="ProtNLM"/>
    </source>
</evidence>
<evidence type="ECO:0000313" key="2">
    <source>
        <dbReference type="Proteomes" id="UP000624703"/>
    </source>
</evidence>
<organism evidence="1 2">
    <name type="scientific">Persicirhabdus sediminis</name>
    <dbReference type="NCBI Taxonomy" id="454144"/>
    <lineage>
        <taxon>Bacteria</taxon>
        <taxon>Pseudomonadati</taxon>
        <taxon>Verrucomicrobiota</taxon>
        <taxon>Verrucomicrobiia</taxon>
        <taxon>Verrucomicrobiales</taxon>
        <taxon>Verrucomicrobiaceae</taxon>
        <taxon>Persicirhabdus</taxon>
    </lineage>
</organism>
<comment type="caution">
    <text evidence="1">The sequence shown here is derived from an EMBL/GenBank/DDBJ whole genome shotgun (WGS) entry which is preliminary data.</text>
</comment>
<dbReference type="AlphaFoldDB" id="A0A8J7MJ95"/>
<sequence length="713" mass="77855">MSGFTVDTTSRNDVASFYHSVYAESEAYKTRSNDWYGGSYSGNNHGSTTQALKDDVQRRVNFYRAMAGVPANIDFSSTHTVAGSDADTFYPGAATTKQAAAQRAAFMMSAGNNTSHNPSSSWPKFTFAGWNGAQYSNLSVGLYGPGAMDAYMRENDPDSLATFDASAGHRRWILYTRATTMATGDTIDSVEGSVLRYAANALYIFQRQEEKLDVSQQFVPWPNQGYFPDKLVPTHWSLGRWGADFSAAAVSVTDQDGNPMSLTITDADPNVFKGDNSIVWKLDGVSNSVAEDAEYHVTVSNILIGGVAEAYSYKVTVFNVDGLGEDQSLAGTQIPPVSGARYTFESVDDAEEHEFQVTQIGALSQTWNAEGGSTVNLWDGTGSEYTLTSNWLAANGSRSYRLGFSRYSRNSEMFGFERTMIPQSGATLSFKLRRAYMMPTAVLSVEISAGYAKWESIADYAGSSEYIEATRQWTITDGSFIQRSVAIPVEYIGEPVLIRFRIHKTESFCFPAETANINGAFLDNISLSNSKQLVPQGTTSYSGDASVVSFDSSSAGGSLQDGVQYILRKRTRMGNYWYPYGPMLTVVPDGALVGWEAWKEADFSGIDSFSDDDDGDGLGNGLEFALGLDPTNAFDTGTVLKPYVEDGYLVLESPFSGNLATMGVELRGQYSQDLELWANSGVAEVVDGKIRIKVDLDLDARFFRWKVDVLATP</sequence>
<keyword evidence="2" id="KW-1185">Reference proteome</keyword>
<name>A0A8J7MJ95_9BACT</name>
<dbReference type="Proteomes" id="UP000624703">
    <property type="component" value="Unassembled WGS sequence"/>
</dbReference>
<evidence type="ECO:0000313" key="1">
    <source>
        <dbReference type="EMBL" id="MBK1792028.1"/>
    </source>
</evidence>
<gene>
    <name evidence="1" type="ORF">JIN82_12780</name>
</gene>
<dbReference type="EMBL" id="JAENIM010000042">
    <property type="protein sequence ID" value="MBK1792028.1"/>
    <property type="molecule type" value="Genomic_DNA"/>
</dbReference>
<reference evidence="1" key="1">
    <citation type="submission" date="2021-01" db="EMBL/GenBank/DDBJ databases">
        <title>Modified the classification status of verrucomicrobia.</title>
        <authorList>
            <person name="Feng X."/>
        </authorList>
    </citation>
    <scope>NUCLEOTIDE SEQUENCE</scope>
    <source>
        <strain evidence="1">_KCTC 22039</strain>
    </source>
</reference>
<accession>A0A8J7MJ95</accession>
<proteinExistence type="predicted"/>
<protein>
    <recommendedName>
        <fullName evidence="3">Cysteine-rich secretory protein family protein</fullName>
    </recommendedName>
</protein>